<name>A0A177B0J5_9BILA</name>
<accession>A0A177B0J5</accession>
<evidence type="ECO:0000313" key="2">
    <source>
        <dbReference type="Proteomes" id="UP000078046"/>
    </source>
</evidence>
<dbReference type="AlphaFoldDB" id="A0A177B0J5"/>
<dbReference type="Proteomes" id="UP000078046">
    <property type="component" value="Unassembled WGS sequence"/>
</dbReference>
<dbReference type="EMBL" id="LWCA01000735">
    <property type="protein sequence ID" value="OAF67151.1"/>
    <property type="molecule type" value="Genomic_DNA"/>
</dbReference>
<reference evidence="1 2" key="1">
    <citation type="submission" date="2016-04" db="EMBL/GenBank/DDBJ databases">
        <title>The genome of Intoshia linei affirms orthonectids as highly simplified spiralians.</title>
        <authorList>
            <person name="Mikhailov K.V."/>
            <person name="Slusarev G.S."/>
            <person name="Nikitin M.A."/>
            <person name="Logacheva M.D."/>
            <person name="Penin A."/>
            <person name="Aleoshin V."/>
            <person name="Panchin Y.V."/>
        </authorList>
    </citation>
    <scope>NUCLEOTIDE SEQUENCE [LARGE SCALE GENOMIC DNA]</scope>
    <source>
        <strain evidence="1">Intl2013</strain>
        <tissue evidence="1">Whole animal</tissue>
    </source>
</reference>
<sequence length="601" mass="71694">MENEIYDGKLNDEIKDCCKSLNNLEFVIEDGYRLINFHNGYTIGSQILDPGIITNTLNREIYDKYTILSATWWSGRSLLFTLKWNVLLDNIANIDDEIIQTFTKLLSNVIEHSYTLMKQSTLAVDEEEVIVGYEISCDTFTKKEIEDIDVDLLLFTVAASQKHEIKLKFQLLIRLALFLLDYHDNMEIFNFSDVTILDYYFKNYGFDSLYDTNNRLDAFTENKPLFGFVKSIEFLISFIENCKPCQTFYFMTNMFEIIDFLVEYNDMNCILLNRCILQILSYRKQEFVELSVESCIKRILPKISQNFESFPKTFLVHFSSLIKLMVPIFWGITQHLLSNNVKLQQLLEGDLKRYIQFIENDYNEYNGNGDVTLIESNCEISKIDNILKYIEIYLCEIYLYNKMKNEICLVVDYLIYFTFLYDFVIQEKIKFVEKINKLNSVPDDYINYADLYVNRIKQYMFYAYLLILNVFDYLQMIWYPTQSEEEKLAVYCKKMKLFKYSFKRFKLFNEYIKYKINVKNDTKTIFYNIHLKCYFCLNKVVFYLEKLKKVNVKLYDKISTCNKTLLENIGCLSIFEKHNSKKMKINIQSSNVPYFPIIYFK</sequence>
<evidence type="ECO:0000313" key="1">
    <source>
        <dbReference type="EMBL" id="OAF67151.1"/>
    </source>
</evidence>
<proteinExistence type="predicted"/>
<organism evidence="1 2">
    <name type="scientific">Intoshia linei</name>
    <dbReference type="NCBI Taxonomy" id="1819745"/>
    <lineage>
        <taxon>Eukaryota</taxon>
        <taxon>Metazoa</taxon>
        <taxon>Spiralia</taxon>
        <taxon>Lophotrochozoa</taxon>
        <taxon>Mesozoa</taxon>
        <taxon>Orthonectida</taxon>
        <taxon>Rhopaluridae</taxon>
        <taxon>Intoshia</taxon>
    </lineage>
</organism>
<keyword evidence="2" id="KW-1185">Reference proteome</keyword>
<protein>
    <submittedName>
        <fullName evidence="1">Uncharacterized protein</fullName>
    </submittedName>
</protein>
<comment type="caution">
    <text evidence="1">The sequence shown here is derived from an EMBL/GenBank/DDBJ whole genome shotgun (WGS) entry which is preliminary data.</text>
</comment>
<gene>
    <name evidence="1" type="ORF">A3Q56_05123</name>
</gene>